<dbReference type="PANTHER" id="PTHR13411">
    <property type="entry name" value="PLASMINOGEN RECEPTOR (KT)"/>
    <property type="match status" value="1"/>
</dbReference>
<protein>
    <submittedName>
        <fullName evidence="2">Putative conserved plasma membrane protein</fullName>
    </submittedName>
</protein>
<dbReference type="PANTHER" id="PTHR13411:SF6">
    <property type="entry name" value="PLASMINOGEN RECEPTOR (KT)"/>
    <property type="match status" value="1"/>
</dbReference>
<proteinExistence type="evidence at transcript level"/>
<keyword evidence="1" id="KW-0812">Transmembrane</keyword>
<dbReference type="Pfam" id="PF10166">
    <property type="entry name" value="DUF2368"/>
    <property type="match status" value="1"/>
</dbReference>
<keyword evidence="1" id="KW-1133">Transmembrane helix</keyword>
<name>A0A131XB31_9ACAR</name>
<evidence type="ECO:0000313" key="2">
    <source>
        <dbReference type="EMBL" id="JAP63300.1"/>
    </source>
</evidence>
<dbReference type="GO" id="GO:0005886">
    <property type="term" value="C:plasma membrane"/>
    <property type="evidence" value="ECO:0007669"/>
    <property type="project" value="InterPro"/>
</dbReference>
<dbReference type="InterPro" id="IPR019319">
    <property type="entry name" value="Plg-R(KT)"/>
</dbReference>
<reference evidence="2" key="1">
    <citation type="journal article" date="2017" name="Ticks Tick Borne Dis.">
        <title>An insight into the sialome of Hyalomma excavatum.</title>
        <authorList>
            <person name="Ribeiro J.M."/>
            <person name="Slovak M."/>
            <person name="Francischetti I.M."/>
        </authorList>
    </citation>
    <scope>NUCLEOTIDE SEQUENCE</scope>
    <source>
        <strain evidence="2">Samish</strain>
        <tissue evidence="2">Salivary glands</tissue>
    </source>
</reference>
<feature type="transmembrane region" description="Helical" evidence="1">
    <location>
        <begin position="74"/>
        <end position="95"/>
    </location>
</feature>
<organism evidence="2">
    <name type="scientific">Hyalomma excavatum</name>
    <dbReference type="NCBI Taxonomy" id="257692"/>
    <lineage>
        <taxon>Eukaryota</taxon>
        <taxon>Metazoa</taxon>
        <taxon>Ecdysozoa</taxon>
        <taxon>Arthropoda</taxon>
        <taxon>Chelicerata</taxon>
        <taxon>Arachnida</taxon>
        <taxon>Acari</taxon>
        <taxon>Parasitiformes</taxon>
        <taxon>Ixodida</taxon>
        <taxon>Ixodoidea</taxon>
        <taxon>Ixodidae</taxon>
        <taxon>Hyalomminae</taxon>
        <taxon>Hyalomma</taxon>
    </lineage>
</organism>
<feature type="transmembrane region" description="Helical" evidence="1">
    <location>
        <begin position="49"/>
        <end position="68"/>
    </location>
</feature>
<dbReference type="AlphaFoldDB" id="A0A131XB31"/>
<keyword evidence="1" id="KW-0472">Membrane</keyword>
<dbReference type="EMBL" id="GEFH01005281">
    <property type="protein sequence ID" value="JAP63300.1"/>
    <property type="molecule type" value="mRNA"/>
</dbReference>
<evidence type="ECO:0000256" key="1">
    <source>
        <dbReference type="SAM" id="Phobius"/>
    </source>
</evidence>
<sequence length="150" mass="17411">MGLARSQPVDNTFEQQLEMHNHQLERQIYMRYLMHQRMFAFKIAHARELFFWITAFYVASSAALFVGYRRTKKPLVLAPILPMTFILAYQGDLAYGSKLMRIKGEAENIMSFEKELLELPHNVPTVGGIDEAREKAKDEGSFNRAHDIFL</sequence>
<accession>A0A131XB31</accession>